<evidence type="ECO:0000313" key="4">
    <source>
        <dbReference type="EMBL" id="SUA47831.1"/>
    </source>
</evidence>
<evidence type="ECO:0000256" key="2">
    <source>
        <dbReference type="ARBA" id="ARBA00035108"/>
    </source>
</evidence>
<gene>
    <name evidence="4" type="ORF">NCTC13184_06373</name>
</gene>
<dbReference type="AlphaFoldDB" id="A0A378X5A6"/>
<organism evidence="4 5">
    <name type="scientific">Nocardia africana</name>
    <dbReference type="NCBI Taxonomy" id="134964"/>
    <lineage>
        <taxon>Bacteria</taxon>
        <taxon>Bacillati</taxon>
        <taxon>Actinomycetota</taxon>
        <taxon>Actinomycetes</taxon>
        <taxon>Mycobacteriales</taxon>
        <taxon>Nocardiaceae</taxon>
        <taxon>Nocardia</taxon>
    </lineage>
</organism>
<dbReference type="GO" id="GO:0031411">
    <property type="term" value="C:gas vesicle"/>
    <property type="evidence" value="ECO:0007669"/>
    <property type="project" value="UniProtKB-SubCell"/>
</dbReference>
<dbReference type="GO" id="GO:0031412">
    <property type="term" value="P:gas vesicle organization"/>
    <property type="evidence" value="ECO:0007669"/>
    <property type="project" value="InterPro"/>
</dbReference>
<reference evidence="4 5" key="1">
    <citation type="submission" date="2018-06" db="EMBL/GenBank/DDBJ databases">
        <authorList>
            <consortium name="Pathogen Informatics"/>
            <person name="Doyle S."/>
        </authorList>
    </citation>
    <scope>NUCLEOTIDE SEQUENCE [LARGE SCALE GENOMIC DNA]</scope>
    <source>
        <strain evidence="4 5">NCTC13184</strain>
    </source>
</reference>
<dbReference type="PANTHER" id="PTHR36852">
    <property type="entry name" value="PROTEIN GVPL 2"/>
    <property type="match status" value="1"/>
</dbReference>
<proteinExistence type="inferred from homology"/>
<dbReference type="InterPro" id="IPR009430">
    <property type="entry name" value="GvpL/GvpF"/>
</dbReference>
<comment type="similarity">
    <text evidence="3">Belongs to the gas vesicle GvpF/GvpL family.</text>
</comment>
<accession>A0A378X5A6</accession>
<name>A0A378X5A6_9NOCA</name>
<protein>
    <submittedName>
        <fullName evidence="4">Gas vesicle synthesis protein GvpL/GvpF</fullName>
    </submittedName>
</protein>
<dbReference type="EMBL" id="UGRU01000001">
    <property type="protein sequence ID" value="SUA47831.1"/>
    <property type="molecule type" value="Genomic_DNA"/>
</dbReference>
<evidence type="ECO:0000256" key="1">
    <source>
        <dbReference type="ARBA" id="ARBA00022987"/>
    </source>
</evidence>
<comment type="subcellular location">
    <subcellularLocation>
        <location evidence="2">Gas vesicle</location>
    </subcellularLocation>
</comment>
<evidence type="ECO:0000256" key="3">
    <source>
        <dbReference type="ARBA" id="ARBA00035643"/>
    </source>
</evidence>
<dbReference type="Pfam" id="PF06386">
    <property type="entry name" value="GvpL_GvpF"/>
    <property type="match status" value="1"/>
</dbReference>
<sequence>MPASREGPAVTDDRAVWLYAVAASRDDAVAPDGTAGVAGEPVRTVVSGDLTAVVGSVPLDVFGEEPLRRNFEDLDWLEVTARAHDAVVSAVVRRGPAVPLRLATVFRDDERVRELLDERRADFAAALELVSGRTEWGVRAYGDRAVLTAAIAEAKAEAGTMTPGAAYLARRRAQLSAQETVERDAAERAAQVHERLLRRAAAGRCQPLTDPAVSGRRDWMVLNGTYLVDDDRTEDFTATVNALGAEFPGIRLELTGPWPPYSFAGVQREPT</sequence>
<evidence type="ECO:0000313" key="5">
    <source>
        <dbReference type="Proteomes" id="UP000255082"/>
    </source>
</evidence>
<dbReference type="PANTHER" id="PTHR36852:SF1">
    <property type="entry name" value="PROTEIN GVPL 2"/>
    <property type="match status" value="1"/>
</dbReference>
<keyword evidence="1" id="KW-0304">Gas vesicle</keyword>
<dbReference type="Proteomes" id="UP000255082">
    <property type="component" value="Unassembled WGS sequence"/>
</dbReference>